<evidence type="ECO:0000256" key="9">
    <source>
        <dbReference type="ARBA" id="ARBA00022741"/>
    </source>
</evidence>
<evidence type="ECO:0000256" key="5">
    <source>
        <dbReference type="ARBA" id="ARBA00022692"/>
    </source>
</evidence>
<keyword evidence="11 19" id="KW-0067">ATP-binding</keyword>
<dbReference type="PANTHER" id="PTHR47974:SF13">
    <property type="entry name" value="G-TYPE LECTIN S-RECEPTOR-LIKE SERINE_THREONINE-PROTEIN KINASE SD3-1"/>
    <property type="match status" value="1"/>
</dbReference>
<dbReference type="PROSITE" id="PS50948">
    <property type="entry name" value="PAN"/>
    <property type="match status" value="1"/>
</dbReference>
<keyword evidence="14" id="KW-1015">Disulfide bond</keyword>
<dbReference type="FunFam" id="2.90.10.10:FF:000016">
    <property type="entry name" value="G-type lectin S-receptor-like serine/threonine-protein kinase"/>
    <property type="match status" value="1"/>
</dbReference>
<evidence type="ECO:0000313" key="25">
    <source>
        <dbReference type="EMBL" id="KAF2287768.1"/>
    </source>
</evidence>
<dbReference type="Pfam" id="PF00954">
    <property type="entry name" value="S_locus_glycop"/>
    <property type="match status" value="1"/>
</dbReference>
<dbReference type="InterPro" id="IPR000719">
    <property type="entry name" value="Prot_kinase_dom"/>
</dbReference>
<feature type="transmembrane region" description="Helical" evidence="21">
    <location>
        <begin position="465"/>
        <end position="488"/>
    </location>
</feature>
<dbReference type="GO" id="GO:0004674">
    <property type="term" value="F:protein serine/threonine kinase activity"/>
    <property type="evidence" value="ECO:0007669"/>
    <property type="project" value="UniProtKB-KW"/>
</dbReference>
<sequence length="787" mass="87633">MIAELRTFDIFGCGQVGTLYWLLEFLASSLPLSEQILPYFTFSAICLYWVLSISCCPLNNSLGSKLSTEENNSWVSSNGDFAIGFFNRADEPNHYSVGIHFNSESIPVSEQTVVWVAGAEITVGNKSYFQLSQTGELVLVDSLKGVTVWTSKTSQSAVVSALLRDDGNLVLLDKMGTVVWQSFDNPSDTLLPGQNLSAHKTLRAASKNSVSSYYSLYMNASGQLQLKWESDVIYWTGGSPSSSNLSAVFTSGGILQLVDQILEPIWSVFGEDHNDTVNFRLLRLDVDGNLRMYSWEDASKSWRSVWQAVENQCNVFATCGLHGICVFNASGSPECHCPFKMTSDPNSKCFAHDCKSAFSMVKYEHTFLYEIYPPSDSVIITSLQQCKNLCMKNSVCTAATFTNDGTAECRMKTTPYFSGYSGPSLSPVSFVKTCADPVAVDPHAASSSSAKSPAKNSYRLCIPCLVGAASGTFVIFAVMQLALGCYIYTRRNLIWKKAALTYAGSNSKGLMMLSFAEIKEITGNFKHQIGPRMYRGVLPNHQPVAVKDLETTIEERKFRAAASKIGSIHHRNLVKLNGYCCELGQRILVYEYVKNGSVEKYMLDEELRKKLTWRRRVDIFLGVARAICYLHTGCREFVSHGNLKCENVILDKNFEAKVSEFGLGMVHPDTSRIREKDVEDFGKILLTLVTGCLQVEEVCEWAYKEWIQGHPERAVDNRIDDGFDLEELERALRTAFWCLQTDERMIPSMSEVVKVLEGTLTVDPPPPPFTSRRLPAEQESLESGSEP</sequence>
<dbReference type="SMART" id="SM00108">
    <property type="entry name" value="B_lectin"/>
    <property type="match status" value="1"/>
</dbReference>
<dbReference type="FunFam" id="1.10.510.10:FF:000846">
    <property type="entry name" value="G-type lectin S-receptor-like serine/threonine-protein kinase SD3-1"/>
    <property type="match status" value="1"/>
</dbReference>
<keyword evidence="16" id="KW-0325">Glycoprotein</keyword>
<keyword evidence="4 19" id="KW-0808">Transferase</keyword>
<keyword evidence="13 21" id="KW-0472">Membrane</keyword>
<dbReference type="InterPro" id="IPR036426">
    <property type="entry name" value="Bulb-type_lectin_dom_sf"/>
</dbReference>
<dbReference type="PANTHER" id="PTHR47974">
    <property type="entry name" value="OS07G0415500 PROTEIN"/>
    <property type="match status" value="1"/>
</dbReference>
<dbReference type="Pfam" id="PF07714">
    <property type="entry name" value="PK_Tyr_Ser-Thr"/>
    <property type="match status" value="1"/>
</dbReference>
<dbReference type="FunFam" id="3.30.200.20:FF:000798">
    <property type="entry name" value="G-type lectin S-receptor-like serine/threonine-protein kinase SD3-1"/>
    <property type="match status" value="1"/>
</dbReference>
<comment type="catalytic activity">
    <reaction evidence="17 19">
        <text>L-threonyl-[protein] + ATP = O-phospho-L-threonyl-[protein] + ADP + H(+)</text>
        <dbReference type="Rhea" id="RHEA:46608"/>
        <dbReference type="Rhea" id="RHEA-COMP:11060"/>
        <dbReference type="Rhea" id="RHEA-COMP:11605"/>
        <dbReference type="ChEBI" id="CHEBI:15378"/>
        <dbReference type="ChEBI" id="CHEBI:30013"/>
        <dbReference type="ChEBI" id="CHEBI:30616"/>
        <dbReference type="ChEBI" id="CHEBI:61977"/>
        <dbReference type="ChEBI" id="CHEBI:456216"/>
        <dbReference type="EC" id="2.7.11.1"/>
    </reaction>
</comment>
<dbReference type="Pfam" id="PF01453">
    <property type="entry name" value="B_lectin"/>
    <property type="match status" value="1"/>
</dbReference>
<keyword evidence="3 19" id="KW-0723">Serine/threonine-protein kinase</keyword>
<keyword evidence="15" id="KW-0675">Receptor</keyword>
<dbReference type="Pfam" id="PF00024">
    <property type="entry name" value="PAN_1"/>
    <property type="match status" value="1"/>
</dbReference>
<feature type="region of interest" description="Disordered" evidence="20">
    <location>
        <begin position="763"/>
        <end position="787"/>
    </location>
</feature>
<keyword evidence="7" id="KW-0430">Lectin</keyword>
<evidence type="ECO:0000259" key="24">
    <source>
        <dbReference type="PROSITE" id="PS50948"/>
    </source>
</evidence>
<organism evidence="25 26">
    <name type="scientific">Hevea brasiliensis</name>
    <name type="common">Para rubber tree</name>
    <name type="synonym">Siphonia brasiliensis</name>
    <dbReference type="NCBI Taxonomy" id="3981"/>
    <lineage>
        <taxon>Eukaryota</taxon>
        <taxon>Viridiplantae</taxon>
        <taxon>Streptophyta</taxon>
        <taxon>Embryophyta</taxon>
        <taxon>Tracheophyta</taxon>
        <taxon>Spermatophyta</taxon>
        <taxon>Magnoliopsida</taxon>
        <taxon>eudicotyledons</taxon>
        <taxon>Gunneridae</taxon>
        <taxon>Pentapetalae</taxon>
        <taxon>rosids</taxon>
        <taxon>fabids</taxon>
        <taxon>Malpighiales</taxon>
        <taxon>Euphorbiaceae</taxon>
        <taxon>Crotonoideae</taxon>
        <taxon>Micrandreae</taxon>
        <taxon>Hevea</taxon>
    </lineage>
</organism>
<dbReference type="Gene3D" id="1.10.510.10">
    <property type="entry name" value="Transferase(Phosphotransferase) domain 1"/>
    <property type="match status" value="2"/>
</dbReference>
<evidence type="ECO:0000256" key="6">
    <source>
        <dbReference type="ARBA" id="ARBA00022729"/>
    </source>
</evidence>
<dbReference type="InterPro" id="IPR003609">
    <property type="entry name" value="Pan_app"/>
</dbReference>
<evidence type="ECO:0000256" key="7">
    <source>
        <dbReference type="ARBA" id="ARBA00022734"/>
    </source>
</evidence>
<evidence type="ECO:0000256" key="19">
    <source>
        <dbReference type="PIRNR" id="PIRNR000641"/>
    </source>
</evidence>
<evidence type="ECO:0000256" key="13">
    <source>
        <dbReference type="ARBA" id="ARBA00023136"/>
    </source>
</evidence>
<dbReference type="SUPFAM" id="SSF56112">
    <property type="entry name" value="Protein kinase-like (PK-like)"/>
    <property type="match status" value="1"/>
</dbReference>
<comment type="similarity">
    <text evidence="19">Belongs to the protein kinase superfamily. Ser/Thr protein kinase family.</text>
</comment>
<dbReference type="EC" id="2.7.11.1" evidence="19"/>
<feature type="domain" description="Bulb-type lectin" evidence="23">
    <location>
        <begin position="59"/>
        <end position="184"/>
    </location>
</feature>
<name>A0A6A6KIM4_HEVBR</name>
<dbReference type="SUPFAM" id="SSF51110">
    <property type="entry name" value="alpha-D-mannose-specific plant lectins"/>
    <property type="match status" value="2"/>
</dbReference>
<dbReference type="GO" id="GO:0030246">
    <property type="term" value="F:carbohydrate binding"/>
    <property type="evidence" value="ECO:0007669"/>
    <property type="project" value="UniProtKB-KW"/>
</dbReference>
<dbReference type="Proteomes" id="UP000467840">
    <property type="component" value="Chromosome 8"/>
</dbReference>
<evidence type="ECO:0000256" key="21">
    <source>
        <dbReference type="SAM" id="Phobius"/>
    </source>
</evidence>
<dbReference type="PROSITE" id="PS50927">
    <property type="entry name" value="BULB_LECTIN"/>
    <property type="match status" value="2"/>
</dbReference>
<evidence type="ECO:0000259" key="23">
    <source>
        <dbReference type="PROSITE" id="PS50927"/>
    </source>
</evidence>
<evidence type="ECO:0000256" key="18">
    <source>
        <dbReference type="ARBA" id="ARBA00048679"/>
    </source>
</evidence>
<evidence type="ECO:0000259" key="22">
    <source>
        <dbReference type="PROSITE" id="PS50011"/>
    </source>
</evidence>
<dbReference type="Gene3D" id="3.30.200.20">
    <property type="entry name" value="Phosphorylase Kinase, domain 1"/>
    <property type="match status" value="1"/>
</dbReference>
<dbReference type="InterPro" id="IPR001480">
    <property type="entry name" value="Bulb-type_lectin_dom"/>
</dbReference>
<dbReference type="InterPro" id="IPR001245">
    <property type="entry name" value="Ser-Thr/Tyr_kinase_cat_dom"/>
</dbReference>
<comment type="catalytic activity">
    <reaction evidence="18 19">
        <text>L-seryl-[protein] + ATP = O-phospho-L-seryl-[protein] + ADP + H(+)</text>
        <dbReference type="Rhea" id="RHEA:17989"/>
        <dbReference type="Rhea" id="RHEA-COMP:9863"/>
        <dbReference type="Rhea" id="RHEA-COMP:11604"/>
        <dbReference type="ChEBI" id="CHEBI:15378"/>
        <dbReference type="ChEBI" id="CHEBI:29999"/>
        <dbReference type="ChEBI" id="CHEBI:30616"/>
        <dbReference type="ChEBI" id="CHEBI:83421"/>
        <dbReference type="ChEBI" id="CHEBI:456216"/>
        <dbReference type="EC" id="2.7.11.1"/>
    </reaction>
</comment>
<evidence type="ECO:0000256" key="3">
    <source>
        <dbReference type="ARBA" id="ARBA00022527"/>
    </source>
</evidence>
<protein>
    <recommendedName>
        <fullName evidence="19">Receptor-like serine/threonine-protein kinase</fullName>
        <ecNumber evidence="19">2.7.11.1</ecNumber>
    </recommendedName>
</protein>
<accession>A0A6A6KIM4</accession>
<comment type="caution">
    <text evidence="25">The sequence shown here is derived from an EMBL/GenBank/DDBJ whole genome shotgun (WGS) entry which is preliminary data.</text>
</comment>
<dbReference type="InterPro" id="IPR011009">
    <property type="entry name" value="Kinase-like_dom_sf"/>
</dbReference>
<keyword evidence="8" id="KW-0677">Repeat</keyword>
<dbReference type="PIRSF" id="PIRSF000641">
    <property type="entry name" value="SRK"/>
    <property type="match status" value="1"/>
</dbReference>
<feature type="domain" description="Apple" evidence="24">
    <location>
        <begin position="354"/>
        <end position="434"/>
    </location>
</feature>
<feature type="domain" description="Protein kinase" evidence="22">
    <location>
        <begin position="497"/>
        <end position="787"/>
    </location>
</feature>
<keyword evidence="2" id="KW-1003">Cell membrane</keyword>
<evidence type="ECO:0000256" key="14">
    <source>
        <dbReference type="ARBA" id="ARBA00023157"/>
    </source>
</evidence>
<dbReference type="GO" id="GO:0005886">
    <property type="term" value="C:plasma membrane"/>
    <property type="evidence" value="ECO:0007669"/>
    <property type="project" value="UniProtKB-SubCell"/>
</dbReference>
<keyword evidence="26" id="KW-1185">Reference proteome</keyword>
<keyword evidence="6" id="KW-0732">Signal</keyword>
<dbReference type="SMART" id="SM00473">
    <property type="entry name" value="PAN_AP"/>
    <property type="match status" value="1"/>
</dbReference>
<keyword evidence="9 19" id="KW-0547">Nucleotide-binding</keyword>
<dbReference type="InterPro" id="IPR024171">
    <property type="entry name" value="SRK-like_kinase"/>
</dbReference>
<dbReference type="GO" id="GO:0048544">
    <property type="term" value="P:recognition of pollen"/>
    <property type="evidence" value="ECO:0007669"/>
    <property type="project" value="InterPro"/>
</dbReference>
<evidence type="ECO:0000256" key="12">
    <source>
        <dbReference type="ARBA" id="ARBA00022989"/>
    </source>
</evidence>
<reference evidence="25 26" key="1">
    <citation type="journal article" date="2020" name="Mol. Plant">
        <title>The Chromosome-Based Rubber Tree Genome Provides New Insights into Spurge Genome Evolution and Rubber Biosynthesis.</title>
        <authorList>
            <person name="Liu J."/>
            <person name="Shi C."/>
            <person name="Shi C.C."/>
            <person name="Li W."/>
            <person name="Zhang Q.J."/>
            <person name="Zhang Y."/>
            <person name="Li K."/>
            <person name="Lu H.F."/>
            <person name="Shi C."/>
            <person name="Zhu S.T."/>
            <person name="Xiao Z.Y."/>
            <person name="Nan H."/>
            <person name="Yue Y."/>
            <person name="Zhu X.G."/>
            <person name="Wu Y."/>
            <person name="Hong X.N."/>
            <person name="Fan G.Y."/>
            <person name="Tong Y."/>
            <person name="Zhang D."/>
            <person name="Mao C.L."/>
            <person name="Liu Y.L."/>
            <person name="Hao S.J."/>
            <person name="Liu W.Q."/>
            <person name="Lv M.Q."/>
            <person name="Zhang H.B."/>
            <person name="Liu Y."/>
            <person name="Hu-Tang G.R."/>
            <person name="Wang J.P."/>
            <person name="Wang J.H."/>
            <person name="Sun Y.H."/>
            <person name="Ni S.B."/>
            <person name="Chen W.B."/>
            <person name="Zhang X.C."/>
            <person name="Jiao Y.N."/>
            <person name="Eichler E.E."/>
            <person name="Li G.H."/>
            <person name="Liu X."/>
            <person name="Gao L.Z."/>
        </authorList>
    </citation>
    <scope>NUCLEOTIDE SEQUENCE [LARGE SCALE GENOMIC DNA]</scope>
    <source>
        <strain evidence="26">cv. GT1</strain>
        <tissue evidence="25">Leaf</tissue>
    </source>
</reference>
<keyword evidence="12 21" id="KW-1133">Transmembrane helix</keyword>
<keyword evidence="5 21" id="KW-0812">Transmembrane</keyword>
<evidence type="ECO:0000256" key="1">
    <source>
        <dbReference type="ARBA" id="ARBA00004251"/>
    </source>
</evidence>
<evidence type="ECO:0000256" key="11">
    <source>
        <dbReference type="ARBA" id="ARBA00022840"/>
    </source>
</evidence>
<dbReference type="EMBL" id="JAAGAX010000016">
    <property type="protein sequence ID" value="KAF2287768.1"/>
    <property type="molecule type" value="Genomic_DNA"/>
</dbReference>
<dbReference type="CDD" id="cd00028">
    <property type="entry name" value="B_lectin"/>
    <property type="match status" value="1"/>
</dbReference>
<evidence type="ECO:0000256" key="8">
    <source>
        <dbReference type="ARBA" id="ARBA00022737"/>
    </source>
</evidence>
<feature type="domain" description="Bulb-type lectin" evidence="23">
    <location>
        <begin position="187"/>
        <end position="305"/>
    </location>
</feature>
<evidence type="ECO:0000256" key="2">
    <source>
        <dbReference type="ARBA" id="ARBA00022475"/>
    </source>
</evidence>
<evidence type="ECO:0000256" key="10">
    <source>
        <dbReference type="ARBA" id="ARBA00022777"/>
    </source>
</evidence>
<evidence type="ECO:0000256" key="16">
    <source>
        <dbReference type="ARBA" id="ARBA00023180"/>
    </source>
</evidence>
<evidence type="ECO:0000256" key="4">
    <source>
        <dbReference type="ARBA" id="ARBA00022679"/>
    </source>
</evidence>
<dbReference type="AlphaFoldDB" id="A0A6A6KIM4"/>
<dbReference type="FunFam" id="2.90.10.10:FF:000032">
    <property type="entry name" value="G-type lectin S-receptor-like serine/threonine-protein kinase SD3-1"/>
    <property type="match status" value="1"/>
</dbReference>
<evidence type="ECO:0000313" key="26">
    <source>
        <dbReference type="Proteomes" id="UP000467840"/>
    </source>
</evidence>
<gene>
    <name evidence="25" type="ORF">GH714_002642</name>
</gene>
<comment type="subcellular location">
    <subcellularLocation>
        <location evidence="1">Cell membrane</location>
        <topology evidence="1">Single-pass type I membrane protein</topology>
    </subcellularLocation>
</comment>
<evidence type="ECO:0000256" key="17">
    <source>
        <dbReference type="ARBA" id="ARBA00047899"/>
    </source>
</evidence>
<proteinExistence type="inferred from homology"/>
<evidence type="ECO:0000256" key="20">
    <source>
        <dbReference type="SAM" id="MobiDB-lite"/>
    </source>
</evidence>
<dbReference type="Gene3D" id="2.90.10.10">
    <property type="entry name" value="Bulb-type lectin domain"/>
    <property type="match status" value="2"/>
</dbReference>
<evidence type="ECO:0000256" key="15">
    <source>
        <dbReference type="ARBA" id="ARBA00023170"/>
    </source>
</evidence>
<dbReference type="InterPro" id="IPR000858">
    <property type="entry name" value="S_locus_glycoprot_dom"/>
</dbReference>
<dbReference type="GO" id="GO:0005524">
    <property type="term" value="F:ATP binding"/>
    <property type="evidence" value="ECO:0007669"/>
    <property type="project" value="UniProtKB-KW"/>
</dbReference>
<dbReference type="PROSITE" id="PS50011">
    <property type="entry name" value="PROTEIN_KINASE_DOM"/>
    <property type="match status" value="1"/>
</dbReference>
<keyword evidence="10 19" id="KW-0418">Kinase</keyword>